<proteinExistence type="predicted"/>
<dbReference type="InterPro" id="IPR052159">
    <property type="entry name" value="Competence_DNA_uptake"/>
</dbReference>
<dbReference type="SUPFAM" id="SSF56281">
    <property type="entry name" value="Metallo-hydrolase/oxidoreductase"/>
    <property type="match status" value="1"/>
</dbReference>
<evidence type="ECO:0000313" key="1">
    <source>
        <dbReference type="EMBL" id="VFU15518.1"/>
    </source>
</evidence>
<dbReference type="PANTHER" id="PTHR30619:SF1">
    <property type="entry name" value="RECOMBINATION PROTEIN 2"/>
    <property type="match status" value="1"/>
</dbReference>
<dbReference type="PANTHER" id="PTHR30619">
    <property type="entry name" value="DNA INTERNALIZATION/COMPETENCE PROTEIN COMEC/REC2"/>
    <property type="match status" value="1"/>
</dbReference>
<name>A0A485M3R2_9ZZZZ</name>
<dbReference type="Gene3D" id="3.60.15.10">
    <property type="entry name" value="Ribonuclease Z/Hydroxyacylglutathione hydrolase-like"/>
    <property type="match status" value="1"/>
</dbReference>
<accession>A0A485M3R2</accession>
<sequence>MIDLRILSPGEMHASEASLNNISLVLKLTYKDRAFLFTGDVELEAQRKLLERGEELEADVLKMPHHGSRTLLPELVQQVQPEIAVIQVGAHNTFGHPAPSTLELLEHSGAAVYRNDLDGAVIIETDGYGLQVRTGAGAY</sequence>
<gene>
    <name evidence="1" type="primary">ComEC</name>
    <name evidence="1" type="ORF">SCFA_3000001</name>
</gene>
<dbReference type="AlphaFoldDB" id="A0A485M3R2"/>
<organism evidence="1">
    <name type="scientific">anaerobic digester metagenome</name>
    <dbReference type="NCBI Taxonomy" id="1263854"/>
    <lineage>
        <taxon>unclassified sequences</taxon>
        <taxon>metagenomes</taxon>
        <taxon>ecological metagenomes</taxon>
    </lineage>
</organism>
<protein>
    <submittedName>
        <fullName evidence="1">ComEC family competence protein</fullName>
    </submittedName>
</protein>
<reference evidence="1" key="1">
    <citation type="submission" date="2019-03" db="EMBL/GenBank/DDBJ databases">
        <authorList>
            <person name="Hao L."/>
        </authorList>
    </citation>
    <scope>NUCLEOTIDE SEQUENCE</scope>
</reference>
<dbReference type="InterPro" id="IPR036866">
    <property type="entry name" value="RibonucZ/Hydroxyglut_hydro"/>
</dbReference>
<dbReference type="EMBL" id="CAADRN010000225">
    <property type="protein sequence ID" value="VFU15518.1"/>
    <property type="molecule type" value="Genomic_DNA"/>
</dbReference>